<evidence type="ECO:0000313" key="3">
    <source>
        <dbReference type="Proteomes" id="UP000029714"/>
    </source>
</evidence>
<dbReference type="STRING" id="1548018.LS64_12865"/>
<dbReference type="EMBL" id="JRMP02000025">
    <property type="protein sequence ID" value="TLD92002.1"/>
    <property type="molecule type" value="Genomic_DNA"/>
</dbReference>
<name>A0A347VNN7_9HELI</name>
<dbReference type="AlphaFoldDB" id="A0A347VNN7"/>
<proteinExistence type="predicted"/>
<accession>A0A347VNN7</accession>
<reference evidence="2 3" key="2">
    <citation type="journal article" date="2016" name="Infect. Immun.">
        <title>Helicobacter saguini, a Novel Helicobacter Isolated from Cotton-Top Tamarins with Ulcerative Colitis, Has Proinflammatory Properties and Induces Typhlocolitis and Dysplasia in Gnotobiotic IL-10-/- Mice.</title>
        <authorList>
            <person name="Shen Z."/>
            <person name="Mannion A."/>
            <person name="Whary M.T."/>
            <person name="Muthupalani S."/>
            <person name="Sheh A."/>
            <person name="Feng Y."/>
            <person name="Gong G."/>
            <person name="Vandamme P."/>
            <person name="Holcombe H.R."/>
            <person name="Paster B.J."/>
            <person name="Fox J.G."/>
        </authorList>
    </citation>
    <scope>NUCLEOTIDE SEQUENCE [LARGE SCALE GENOMIC DNA]</scope>
    <source>
        <strain evidence="2 3">MIT 97-6194</strain>
    </source>
</reference>
<evidence type="ECO:0008006" key="5">
    <source>
        <dbReference type="Google" id="ProtNLM"/>
    </source>
</evidence>
<protein>
    <recommendedName>
        <fullName evidence="5">Lipoprotein</fullName>
    </recommendedName>
</protein>
<evidence type="ECO:0000313" key="4">
    <source>
        <dbReference type="Proteomes" id="UP000477070"/>
    </source>
</evidence>
<dbReference type="EMBL" id="QBIU01000001">
    <property type="protein sequence ID" value="MWV69983.1"/>
    <property type="molecule type" value="Genomic_DNA"/>
</dbReference>
<organism evidence="2 3">
    <name type="scientific">Helicobacter saguini</name>
    <dbReference type="NCBI Taxonomy" id="1548018"/>
    <lineage>
        <taxon>Bacteria</taxon>
        <taxon>Pseudomonadati</taxon>
        <taxon>Campylobacterota</taxon>
        <taxon>Epsilonproteobacteria</taxon>
        <taxon>Campylobacterales</taxon>
        <taxon>Helicobacteraceae</taxon>
        <taxon>Helicobacter</taxon>
    </lineage>
</organism>
<reference evidence="2 3" key="1">
    <citation type="journal article" date="2014" name="Genome Announc.">
        <title>Draft genome sequences of eight enterohepatic helicobacter species isolated from both laboratory and wild rodents.</title>
        <authorList>
            <person name="Sheh A."/>
            <person name="Shen Z."/>
            <person name="Fox J.G."/>
        </authorList>
    </citation>
    <scope>NUCLEOTIDE SEQUENCE [LARGE SCALE GENOMIC DNA]</scope>
    <source>
        <strain evidence="2 3">MIT 97-6194</strain>
    </source>
</reference>
<dbReference type="Proteomes" id="UP000477070">
    <property type="component" value="Unassembled WGS sequence"/>
</dbReference>
<evidence type="ECO:0000313" key="1">
    <source>
        <dbReference type="EMBL" id="MWV69983.1"/>
    </source>
</evidence>
<dbReference type="OrthoDB" id="5326089at2"/>
<dbReference type="PROSITE" id="PS51257">
    <property type="entry name" value="PROKAR_LIPOPROTEIN"/>
    <property type="match status" value="1"/>
</dbReference>
<evidence type="ECO:0000313" key="2">
    <source>
        <dbReference type="EMBL" id="TLD92002.1"/>
    </source>
</evidence>
<dbReference type="Proteomes" id="UP000029714">
    <property type="component" value="Unassembled WGS sequence"/>
</dbReference>
<comment type="caution">
    <text evidence="2">The sequence shown here is derived from an EMBL/GenBank/DDBJ whole genome shotgun (WGS) entry which is preliminary data.</text>
</comment>
<reference evidence="1 4" key="4">
    <citation type="submission" date="2019-12" db="EMBL/GenBank/DDBJ databases">
        <title>Multi-Generational Helicobacter saguini Isolates.</title>
        <authorList>
            <person name="Mannion A."/>
            <person name="Shen Z."/>
            <person name="Fox J.G."/>
        </authorList>
    </citation>
    <scope>NUCLEOTIDE SEQUENCE [LARGE SCALE GENOMIC DNA]</scope>
    <source>
        <strain evidence="1">16-048</strain>
        <strain evidence="4">16-048 (F4)</strain>
    </source>
</reference>
<keyword evidence="3" id="KW-1185">Reference proteome</keyword>
<reference evidence="2" key="3">
    <citation type="submission" date="2018-04" db="EMBL/GenBank/DDBJ databases">
        <authorList>
            <person name="Sheh A."/>
            <person name="Shen Z."/>
            <person name="Mannion A.J."/>
            <person name="Fox J.G."/>
        </authorList>
    </citation>
    <scope>NUCLEOTIDE SEQUENCE</scope>
    <source>
        <strain evidence="2">MIT 97-6194</strain>
    </source>
</reference>
<gene>
    <name evidence="1" type="ORF">DCO61_08225</name>
    <name evidence="2" type="ORF">LS64_011065</name>
</gene>
<sequence length="148" mass="17115">MKKYILTALMLMLCACNDNKPISLYAINMMYACECPRYRIIMVENSKNRLMDSEIDLDKNASLNTEIKRIIELEKIENNSLIGLDLDLKFENTKQEMEFSKSEGISPICNIYRFEGVLQQGLFSKAIFYVKDYTIIPKSKTCVSQSIK</sequence>